<feature type="domain" description="DUF397" evidence="1">
    <location>
        <begin position="10"/>
        <end position="62"/>
    </location>
</feature>
<proteinExistence type="predicted"/>
<dbReference type="InterPro" id="IPR007278">
    <property type="entry name" value="DUF397"/>
</dbReference>
<dbReference type="Pfam" id="PF04149">
    <property type="entry name" value="DUF397"/>
    <property type="match status" value="1"/>
</dbReference>
<keyword evidence="3" id="KW-1185">Reference proteome</keyword>
<dbReference type="Proteomes" id="UP000251891">
    <property type="component" value="Unassembled WGS sequence"/>
</dbReference>
<evidence type="ECO:0000313" key="2">
    <source>
        <dbReference type="EMBL" id="RAY15007.1"/>
    </source>
</evidence>
<protein>
    <submittedName>
        <fullName evidence="2">DUF397 domain-containing protein</fullName>
    </submittedName>
</protein>
<accession>A0A365H7E9</accession>
<sequence>MQTSDLNGVKWRKSSHSQPTQSECVEVACLGEVNAVRDSKNPGGGVLTVQPQAWGALLAEIKQGTYDL</sequence>
<dbReference type="OrthoDB" id="3696951at2"/>
<organism evidence="2 3">
    <name type="scientific">Actinomadura craniellae</name>
    <dbReference type="NCBI Taxonomy" id="2231787"/>
    <lineage>
        <taxon>Bacteria</taxon>
        <taxon>Bacillati</taxon>
        <taxon>Actinomycetota</taxon>
        <taxon>Actinomycetes</taxon>
        <taxon>Streptosporangiales</taxon>
        <taxon>Thermomonosporaceae</taxon>
        <taxon>Actinomadura</taxon>
    </lineage>
</organism>
<dbReference type="RefSeq" id="WP_111865189.1">
    <property type="nucleotide sequence ID" value="NZ_QLYX01000004.1"/>
</dbReference>
<reference evidence="2 3" key="1">
    <citation type="submission" date="2018-06" db="EMBL/GenBank/DDBJ databases">
        <title>Actinomadura craniellae sp. nov. isolated from marine sponge Craniella sp.</title>
        <authorList>
            <person name="Li L."/>
            <person name="Xu Q.H."/>
            <person name="Lin H.W."/>
            <person name="Lu Y.H."/>
        </authorList>
    </citation>
    <scope>NUCLEOTIDE SEQUENCE [LARGE SCALE GENOMIC DNA]</scope>
    <source>
        <strain evidence="2 3">LHW63021</strain>
    </source>
</reference>
<dbReference type="AlphaFoldDB" id="A0A365H7E9"/>
<gene>
    <name evidence="2" type="ORF">DPM19_09660</name>
</gene>
<evidence type="ECO:0000259" key="1">
    <source>
        <dbReference type="Pfam" id="PF04149"/>
    </source>
</evidence>
<name>A0A365H7E9_9ACTN</name>
<comment type="caution">
    <text evidence="2">The sequence shown here is derived from an EMBL/GenBank/DDBJ whole genome shotgun (WGS) entry which is preliminary data.</text>
</comment>
<dbReference type="EMBL" id="QLYX01000004">
    <property type="protein sequence ID" value="RAY15007.1"/>
    <property type="molecule type" value="Genomic_DNA"/>
</dbReference>
<evidence type="ECO:0000313" key="3">
    <source>
        <dbReference type="Proteomes" id="UP000251891"/>
    </source>
</evidence>